<dbReference type="NCBIfam" id="TIGR00254">
    <property type="entry name" value="GGDEF"/>
    <property type="match status" value="1"/>
</dbReference>
<evidence type="ECO:0000256" key="5">
    <source>
        <dbReference type="SAM" id="Phobius"/>
    </source>
</evidence>
<evidence type="ECO:0000256" key="1">
    <source>
        <dbReference type="ARBA" id="ARBA00001946"/>
    </source>
</evidence>
<dbReference type="SUPFAM" id="SSF55073">
    <property type="entry name" value="Nucleotide cyclase"/>
    <property type="match status" value="1"/>
</dbReference>
<dbReference type="InterPro" id="IPR043128">
    <property type="entry name" value="Rev_trsase/Diguanyl_cyclase"/>
</dbReference>
<comment type="catalytic activity">
    <reaction evidence="3">
        <text>2 GTP = 3',3'-c-di-GMP + 2 diphosphate</text>
        <dbReference type="Rhea" id="RHEA:24898"/>
        <dbReference type="ChEBI" id="CHEBI:33019"/>
        <dbReference type="ChEBI" id="CHEBI:37565"/>
        <dbReference type="ChEBI" id="CHEBI:58805"/>
        <dbReference type="EC" id="2.7.7.65"/>
    </reaction>
</comment>
<dbReference type="EC" id="2.7.7.65" evidence="2"/>
<evidence type="ECO:0000256" key="6">
    <source>
        <dbReference type="SAM" id="SignalP"/>
    </source>
</evidence>
<organism evidence="8 9">
    <name type="scientific">Pleionea litopenaei</name>
    <dbReference type="NCBI Taxonomy" id="3070815"/>
    <lineage>
        <taxon>Bacteria</taxon>
        <taxon>Pseudomonadati</taxon>
        <taxon>Pseudomonadota</taxon>
        <taxon>Gammaproteobacteria</taxon>
        <taxon>Oceanospirillales</taxon>
        <taxon>Pleioneaceae</taxon>
        <taxon>Pleionea</taxon>
    </lineage>
</organism>
<dbReference type="SMART" id="SM00267">
    <property type="entry name" value="GGDEF"/>
    <property type="match status" value="1"/>
</dbReference>
<dbReference type="PANTHER" id="PTHR45138:SF9">
    <property type="entry name" value="DIGUANYLATE CYCLASE DGCM-RELATED"/>
    <property type="match status" value="1"/>
</dbReference>
<dbReference type="PROSITE" id="PS50887">
    <property type="entry name" value="GGDEF"/>
    <property type="match status" value="1"/>
</dbReference>
<reference evidence="8 9" key="1">
    <citation type="submission" date="2023-08" db="EMBL/GenBank/DDBJ databases">
        <title>Pleionea litopenaei sp. nov., isolated from stomach of juvenile Litopenaeus vannamei.</title>
        <authorList>
            <person name="Rho A.M."/>
            <person name="Hwang C.Y."/>
        </authorList>
    </citation>
    <scope>NUCLEOTIDE SEQUENCE [LARGE SCALE GENOMIC DNA]</scope>
    <source>
        <strain evidence="8 9">HL-JVS1</strain>
    </source>
</reference>
<dbReference type="InterPro" id="IPR000160">
    <property type="entry name" value="GGDEF_dom"/>
</dbReference>
<sequence>MPKQFLIGFLTLLILLLCQATAALDPTKRFDQYVIDTWSIEQGLPQITVSAILQDRDHYLWVATQAGLARFDGVQFRTYSADNTPAIRGNFIQDLLLDRQGQLWIATYKGLTRKSGETFFAVDIANAEKSAQININALSEGQSGEIWVAANEGIYVVKEHKLHLVQSTDQPNHDILTFENKVYVGTVGKLWLYEGSSLNEIELPDYYQQATINESIYYQDKIWLGTNKGLLILDPKTQKIVEFKTQSKLFHYPVDALGADSEGNLWVGTISGFYRIHGMQVTDFTTEKQNQDFKQVQAIFEDHEGNLWLGSYTDGIARVWSGRTLRFSADAGLQDPLVWSVAPSLSGDAVWVGTNRGLALLQDGKFSTWATPNQLPHPTVYTLLPENNQLWIGTRKGLTRLVNGEINTPAHNEIFSSLQINSIFRDQQKQLWVGTSDGLYQYSEQEVTKIPTNSQQNILVRPVTQLRDGRIWVGTQKGLFEVSNERLSPIGLENGLNDTLDVTAILELYNGDIIIATLSQGLFIKHNGLWHQLTERDGLPVNESFTLVKDQNEVLWVSGFKGLYQVPIEQLIEYLEKRRTSFSAYMLLSESGGIIGSQKSFCCNGAGNAKGFFKEGLLWYPSRDGVVLLDTRQIQLNPIPPQLKIERFFFDGTWHSISQDRVQLQQDQRDIAIDFTALSFRDPKSVQFQYRLIGYQDGWKMLDSKSQRRVNYTNLPPGNYTFAVKASNNAGVWNSEPAEFQFSIKPYYYESLWFYIVCIIIAGMLVSLWHKLRLRALKEKKIELEEKIKQHTAQLEVSNQKLQEAVSALKEASHTDQLSGLRNRRYLNSQLPSDLSHFEREFERLKTTGPMIFMLADIDHFKQINDQYGHNAGDNIIKVFSDEIRKNIREGDYAVRWGGEEFLVVFRPMPSAKSCELVERIRHAIECQSFAIDEKTSIKVTCSIGFSAYPFFEQEAHALTWEQTVELADHALYFVKQNGRNGWACFQPTEKTQVNSTIISQIKENLGQLVANEQIQIKTSIPS</sequence>
<protein>
    <recommendedName>
        <fullName evidence="2">diguanylate cyclase</fullName>
        <ecNumber evidence="2">2.7.7.65</ecNumber>
    </recommendedName>
</protein>
<dbReference type="SUPFAM" id="SSF50998">
    <property type="entry name" value="Quinoprotein alcohol dehydrogenase-like"/>
    <property type="match status" value="1"/>
</dbReference>
<accession>A0AA51X5I8</accession>
<dbReference type="Pfam" id="PF07494">
    <property type="entry name" value="Reg_prop"/>
    <property type="match status" value="4"/>
</dbReference>
<name>A0AA51X5I8_9GAMM</name>
<dbReference type="CDD" id="cd01949">
    <property type="entry name" value="GGDEF"/>
    <property type="match status" value="1"/>
</dbReference>
<dbReference type="CDD" id="cd00146">
    <property type="entry name" value="PKD"/>
    <property type="match status" value="1"/>
</dbReference>
<comment type="cofactor">
    <cofactor evidence="1">
        <name>Mg(2+)</name>
        <dbReference type="ChEBI" id="CHEBI:18420"/>
    </cofactor>
</comment>
<dbReference type="KEGG" id="plei:Q9312_10590"/>
<keyword evidence="6" id="KW-0732">Signal</keyword>
<dbReference type="Pfam" id="PF07495">
    <property type="entry name" value="Y_Y_Y"/>
    <property type="match status" value="1"/>
</dbReference>
<dbReference type="InterPro" id="IPR011123">
    <property type="entry name" value="Y_Y_Y"/>
</dbReference>
<evidence type="ECO:0000256" key="2">
    <source>
        <dbReference type="ARBA" id="ARBA00012528"/>
    </source>
</evidence>
<dbReference type="Gene3D" id="2.60.40.10">
    <property type="entry name" value="Immunoglobulins"/>
    <property type="match status" value="1"/>
</dbReference>
<keyword evidence="5" id="KW-1133">Transmembrane helix</keyword>
<dbReference type="InterPro" id="IPR029787">
    <property type="entry name" value="Nucleotide_cyclase"/>
</dbReference>
<dbReference type="Gene3D" id="2.130.10.10">
    <property type="entry name" value="YVTN repeat-like/Quinoprotein amine dehydrogenase"/>
    <property type="match status" value="2"/>
</dbReference>
<proteinExistence type="predicted"/>
<keyword evidence="5" id="KW-0812">Transmembrane</keyword>
<dbReference type="InterPro" id="IPR013783">
    <property type="entry name" value="Ig-like_fold"/>
</dbReference>
<feature type="domain" description="GGDEF" evidence="7">
    <location>
        <begin position="849"/>
        <end position="988"/>
    </location>
</feature>
<feature type="chain" id="PRO_5041415602" description="diguanylate cyclase" evidence="6">
    <location>
        <begin position="23"/>
        <end position="1023"/>
    </location>
</feature>
<dbReference type="InterPro" id="IPR015943">
    <property type="entry name" value="WD40/YVTN_repeat-like_dom_sf"/>
</dbReference>
<keyword evidence="8" id="KW-0808">Transferase</keyword>
<feature type="signal peptide" evidence="6">
    <location>
        <begin position="1"/>
        <end position="22"/>
    </location>
</feature>
<evidence type="ECO:0000259" key="7">
    <source>
        <dbReference type="PROSITE" id="PS50887"/>
    </source>
</evidence>
<keyword evidence="9" id="KW-1185">Reference proteome</keyword>
<feature type="coiled-coil region" evidence="4">
    <location>
        <begin position="774"/>
        <end position="812"/>
    </location>
</feature>
<dbReference type="InterPro" id="IPR011047">
    <property type="entry name" value="Quinoprotein_ADH-like_sf"/>
</dbReference>
<dbReference type="Pfam" id="PF00990">
    <property type="entry name" value="GGDEF"/>
    <property type="match status" value="1"/>
</dbReference>
<keyword evidence="5" id="KW-0472">Membrane</keyword>
<keyword evidence="4" id="KW-0175">Coiled coil</keyword>
<feature type="transmembrane region" description="Helical" evidence="5">
    <location>
        <begin position="752"/>
        <end position="772"/>
    </location>
</feature>
<evidence type="ECO:0000313" key="9">
    <source>
        <dbReference type="Proteomes" id="UP001239782"/>
    </source>
</evidence>
<dbReference type="Gene3D" id="3.30.70.270">
    <property type="match status" value="1"/>
</dbReference>
<evidence type="ECO:0000256" key="4">
    <source>
        <dbReference type="SAM" id="Coils"/>
    </source>
</evidence>
<evidence type="ECO:0000256" key="3">
    <source>
        <dbReference type="ARBA" id="ARBA00034247"/>
    </source>
</evidence>
<dbReference type="AlphaFoldDB" id="A0AA51X5I8"/>
<dbReference type="SUPFAM" id="SSF63829">
    <property type="entry name" value="Calcium-dependent phosphotriesterase"/>
    <property type="match status" value="1"/>
</dbReference>
<dbReference type="FunFam" id="3.30.70.270:FF:000001">
    <property type="entry name" value="Diguanylate cyclase domain protein"/>
    <property type="match status" value="1"/>
</dbReference>
<keyword evidence="8" id="KW-0548">Nucleotidyltransferase</keyword>
<dbReference type="InterPro" id="IPR050469">
    <property type="entry name" value="Diguanylate_Cyclase"/>
</dbReference>
<dbReference type="RefSeq" id="WP_309200814.1">
    <property type="nucleotide sequence ID" value="NZ_CP133548.1"/>
</dbReference>
<dbReference type="InterPro" id="IPR011110">
    <property type="entry name" value="Reg_prop"/>
</dbReference>
<dbReference type="Proteomes" id="UP001239782">
    <property type="component" value="Chromosome"/>
</dbReference>
<evidence type="ECO:0000313" key="8">
    <source>
        <dbReference type="EMBL" id="WMS85661.1"/>
    </source>
</evidence>
<dbReference type="EMBL" id="CP133548">
    <property type="protein sequence ID" value="WMS85661.1"/>
    <property type="molecule type" value="Genomic_DNA"/>
</dbReference>
<dbReference type="PANTHER" id="PTHR45138">
    <property type="entry name" value="REGULATORY COMPONENTS OF SENSORY TRANSDUCTION SYSTEM"/>
    <property type="match status" value="1"/>
</dbReference>
<dbReference type="GO" id="GO:0052621">
    <property type="term" value="F:diguanylate cyclase activity"/>
    <property type="evidence" value="ECO:0007669"/>
    <property type="project" value="UniProtKB-EC"/>
</dbReference>
<gene>
    <name evidence="8" type="ORF">Q9312_10590</name>
</gene>